<keyword evidence="2" id="KW-1185">Reference proteome</keyword>
<protein>
    <submittedName>
        <fullName evidence="1">Uncharacterized protein</fullName>
    </submittedName>
</protein>
<dbReference type="KEGG" id="vg:40085551"/>
<dbReference type="Proteomes" id="UP000225148">
    <property type="component" value="Segment"/>
</dbReference>
<reference evidence="1 2" key="1">
    <citation type="submission" date="2017-04" db="EMBL/GenBank/DDBJ databases">
        <title>Environmental T4-family bacteriophages evolve to escape abortive infection via multiple routes in a bacterial host employing altruistic suicide through Type III toxin-antitoxin systems.</title>
        <authorList>
            <person name="Chen B."/>
            <person name="Salmond G.P.C."/>
            <person name="Akusobi C."/>
            <person name="Fang X."/>
        </authorList>
    </citation>
    <scope>NUCLEOTIDE SEQUENCE [LARGE SCALE GENOMIC DNA]</scope>
</reference>
<dbReference type="RefSeq" id="YP_009609467.1">
    <property type="nucleotide sequence ID" value="NC_041996.1"/>
</dbReference>
<dbReference type="GeneID" id="40085551"/>
<organism evidence="1 2">
    <name type="scientific">Serratia phage CHI14</name>
    <dbReference type="NCBI Taxonomy" id="2006941"/>
    <lineage>
        <taxon>Viruses</taxon>
        <taxon>Duplodnaviria</taxon>
        <taxon>Heunggongvirae</taxon>
        <taxon>Uroviricota</taxon>
        <taxon>Caudoviricetes</taxon>
        <taxon>Pantevenvirales</taxon>
        <taxon>Straboviridae</taxon>
        <taxon>Tevenvirinae</taxon>
        <taxon>Winklervirus</taxon>
        <taxon>Winklervirus chi14</taxon>
    </lineage>
</organism>
<evidence type="ECO:0000313" key="2">
    <source>
        <dbReference type="Proteomes" id="UP000225148"/>
    </source>
</evidence>
<evidence type="ECO:0000313" key="1">
    <source>
        <dbReference type="EMBL" id="ARW57565.1"/>
    </source>
</evidence>
<accession>A0A1Z1LXN1</accession>
<proteinExistence type="predicted"/>
<dbReference type="EMBL" id="MF036690">
    <property type="protein sequence ID" value="ARW57565.1"/>
    <property type="molecule type" value="Genomic_DNA"/>
</dbReference>
<sequence>MQQDFVIYCPVKKAYAQYVDCTEFPGWAFDELIEATGFNDLEEALRTVNGFVLPSGFVVRKKDPRFDGCVVRKRTVMAQVEDI</sequence>
<name>A0A1Z1LXN1_9CAUD</name>